<dbReference type="EMBL" id="CM039174">
    <property type="protein sequence ID" value="KAH9754347.1"/>
    <property type="molecule type" value="Genomic_DNA"/>
</dbReference>
<evidence type="ECO:0000313" key="2">
    <source>
        <dbReference type="Proteomes" id="UP000829398"/>
    </source>
</evidence>
<comment type="caution">
    <text evidence="1">The sequence shown here is derived from an EMBL/GenBank/DDBJ whole genome shotgun (WGS) entry which is preliminary data.</text>
</comment>
<keyword evidence="2" id="KW-1185">Reference proteome</keyword>
<proteinExistence type="predicted"/>
<dbReference type="Proteomes" id="UP000829398">
    <property type="component" value="Chromosome 5"/>
</dbReference>
<reference evidence="2" key="1">
    <citation type="journal article" date="2023" name="Hortic. Res.">
        <title>A chromosome-level phased genome enabling allele-level studies in sweet orange: a case study on citrus Huanglongbing tolerance.</title>
        <authorList>
            <person name="Wu B."/>
            <person name="Yu Q."/>
            <person name="Deng Z."/>
            <person name="Duan Y."/>
            <person name="Luo F."/>
            <person name="Gmitter F. Jr."/>
        </authorList>
    </citation>
    <scope>NUCLEOTIDE SEQUENCE [LARGE SCALE GENOMIC DNA]</scope>
    <source>
        <strain evidence="2">cv. Valencia</strain>
    </source>
</reference>
<name>A0ACB8KIU5_CITSI</name>
<accession>A0ACB8KIU5</accession>
<organism evidence="1 2">
    <name type="scientific">Citrus sinensis</name>
    <name type="common">Sweet orange</name>
    <name type="synonym">Citrus aurantium var. sinensis</name>
    <dbReference type="NCBI Taxonomy" id="2711"/>
    <lineage>
        <taxon>Eukaryota</taxon>
        <taxon>Viridiplantae</taxon>
        <taxon>Streptophyta</taxon>
        <taxon>Embryophyta</taxon>
        <taxon>Tracheophyta</taxon>
        <taxon>Spermatophyta</taxon>
        <taxon>Magnoliopsida</taxon>
        <taxon>eudicotyledons</taxon>
        <taxon>Gunneridae</taxon>
        <taxon>Pentapetalae</taxon>
        <taxon>rosids</taxon>
        <taxon>malvids</taxon>
        <taxon>Sapindales</taxon>
        <taxon>Rutaceae</taxon>
        <taxon>Aurantioideae</taxon>
        <taxon>Citrus</taxon>
    </lineage>
</organism>
<protein>
    <submittedName>
        <fullName evidence="1">ARM repeat superfamily protein</fullName>
    </submittedName>
</protein>
<sequence length="1542" mass="170782">MALMAVLESDLRALSAEARRRYPAVKDGAEHAILKLRSLSSPSELAQSEDILRIFLMACEVRTVKLSVIGLSCIQKLISHDAVAPSALKEIFSMLKNHADMVDESVQLKTLQTILIIFQSRLHPENEDNMAQALGICLRLLENNRSSDSVRNTAAATFRQAVALIFDHVVRAESLPLGKFGSGAHITRTNSVTGDVSRSINHSESLEHEFASEGPSLRRETLTKAGKLGLRLLEDLTALAAGGSIKNSYRTTFKAMRVYFSVITAMAGAMKFSRMSVFFVHSVQSCFSFQDNEGETGEPYFRRLVLRSVAHIIRLYSSSLITECEVFLSMLVKVTFLDLPLWHRILVLEILRGFCVEARTLRLLFQNFDMNPKNTNVVEGMVKALARVVSSVQFQETSEESLSAVAGMFSSKAKGIEWILDNDASNAAVLVASEAHSITLAIEGLLGVVFTVATLTDEAVDVGELESPRCDYDPLPKCMGETAVLCISMVDSLWLTILDALSLILSRSQGEAIILEILKGYQAFTQACGVLHAVEPLNSFLASLCKFTINIPNESDRRSAVLQSPGSKRSESLVDQKDNIVLTPKNVQVLETLAALDRAIHSPHATTQEVSTASSKLARESSGQYSDFNVLSSLNSQFLLQLADNSNQHLRNIALDALDQSICAVLGSEKFQDSASRQRGTSDEVESRQGDLRSLECAVISPLRVLYFSTQSTDVRAGTLKILLHVLERCGEKLHYSWPSILELLRSVADASEKDLITLGFQSLRFIMNDGLSSIPTDCIHECVDVTGAYSSQKTELNISLTAVGLLWTTTDFIAKGLDHGISEEKEAANQDLCSVPKQMDGEKREEKTLSNLDDQNHSIGMVDRDKLLFAVFSLLKKLGADQRPEVRNSAIRTLFQTLGSHGQKLSESMWEDCLWNYVFPMLDCASHMAATSSKDEWQGKELGTRGGKAVHMLIHHSRNTAQKQWDETLVLVLGGIARLLRSFFPFLANLSNFWTGWESLLHFVKNSILNGSKEVSLAAINCLQTTVLSHSTKGNLPVAYLNSVLDVYEYALQKSPNYSDNAAGKVKQEILHGLGELYLQAQKMFDDRMYGQLLAIIDLAVRQTMITHDNYEIEFGHVPPVLRTILEILPLLSPTEQLCSMWLVLLREILQYLPRSDSPLQKKEDEEEPPSTSDNIHDVHVRTKYDKPNGTAPTTPKDASALSESSGSVTAAIPNHLFAEKLIPVLVDLFLTTPAVEKCIIFPEIIQNLGRDNPDSSLWRLAVEGFNHILVDDVTKLAANFWQDMKISRPARLRVWKEVADVYEIFLVGYCGRALPSNSLSAVALSGADESLEMSILDILGDKILKSPIDAPFDVLQRLISTIDRCASRTCSLPVETVELMPAHCSKFSLACLHKLFSLSSSDNEASKWNLTRAEVSKISITVLMGRCEYILNRFLIDENDLGERNLPAARLEEIIFILQELARLKIHPDTASALPLHPVLKSGLAMDENSDKRPHLLVLFPSFCELVISREARVRELVQVLLRLITKELALEKASMAGGR</sequence>
<evidence type="ECO:0000313" key="1">
    <source>
        <dbReference type="EMBL" id="KAH9754347.1"/>
    </source>
</evidence>
<gene>
    <name evidence="1" type="ORF">KPL71_015420</name>
</gene>